<dbReference type="RefSeq" id="WP_122970619.1">
    <property type="nucleotide sequence ID" value="NZ_RHLQ01000002.1"/>
</dbReference>
<proteinExistence type="predicted"/>
<dbReference type="InterPro" id="IPR020108">
    <property type="entry name" value="Spore_coat_CotD"/>
</dbReference>
<comment type="caution">
    <text evidence="1">The sequence shown here is derived from an EMBL/GenBank/DDBJ whole genome shotgun (WGS) entry which is preliminary data.</text>
</comment>
<evidence type="ECO:0000313" key="1">
    <source>
        <dbReference type="EMBL" id="RND01405.1"/>
    </source>
</evidence>
<accession>A0A3M8HGD7</accession>
<dbReference type="AlphaFoldDB" id="A0A3M8HGD7"/>
<name>A0A3M8HGD7_9BACI</name>
<evidence type="ECO:0008006" key="3">
    <source>
        <dbReference type="Google" id="ProtNLM"/>
    </source>
</evidence>
<dbReference type="EMBL" id="RHLQ01000002">
    <property type="protein sequence ID" value="RND01405.1"/>
    <property type="molecule type" value="Genomic_DNA"/>
</dbReference>
<gene>
    <name evidence="1" type="ORF">EC501_01995</name>
</gene>
<dbReference type="OrthoDB" id="2455195at2"/>
<evidence type="ECO:0000313" key="2">
    <source>
        <dbReference type="Proteomes" id="UP000279909"/>
    </source>
</evidence>
<dbReference type="Pfam" id="PF11122">
    <property type="entry name" value="Spore-coat_CotD"/>
    <property type="match status" value="1"/>
</dbReference>
<protein>
    <recommendedName>
        <fullName evidence="3">Spore coat protein D</fullName>
    </recommendedName>
</protein>
<dbReference type="Proteomes" id="UP000279909">
    <property type="component" value="Unassembled WGS sequence"/>
</dbReference>
<organism evidence="1 2">
    <name type="scientific">Lysinibacillus halotolerans</name>
    <dbReference type="NCBI Taxonomy" id="1368476"/>
    <lineage>
        <taxon>Bacteria</taxon>
        <taxon>Bacillati</taxon>
        <taxon>Bacillota</taxon>
        <taxon>Bacilli</taxon>
        <taxon>Bacillales</taxon>
        <taxon>Bacillaceae</taxon>
        <taxon>Lysinibacillus</taxon>
    </lineage>
</organism>
<keyword evidence="2" id="KW-1185">Reference proteome</keyword>
<sequence length="118" mass="12940">MHRKHHRGRCNNPICCPPNVLPTRVAPTRVSPTQEVVKTNIINTVVPHVHPIHTTTVNRHVIHNEHFFPRTESVVNQFVRGADRFPMGTGGFGGNAGFGGTGGVGGIGGMNRRRRFGF</sequence>
<reference evidence="1 2" key="1">
    <citation type="journal article" date="2014" name="Int. J. Syst. Evol. Microbiol.">
        <title>Lysinibacillus halotolerans sp. nov., isolated from saline-alkaline soil.</title>
        <authorList>
            <person name="Kong D."/>
            <person name="Wang Y."/>
            <person name="Zhao B."/>
            <person name="Li Y."/>
            <person name="Song J."/>
            <person name="Zhai Y."/>
            <person name="Zhang C."/>
            <person name="Wang H."/>
            <person name="Chen X."/>
            <person name="Zhao B."/>
            <person name="Ruan Z."/>
        </authorList>
    </citation>
    <scope>NUCLEOTIDE SEQUENCE [LARGE SCALE GENOMIC DNA]</scope>
    <source>
        <strain evidence="1 2">MCCC 1A12703</strain>
    </source>
</reference>